<reference evidence="1 2" key="1">
    <citation type="submission" date="2015-09" db="EMBL/GenBank/DDBJ databases">
        <title>Host preference determinants of Valsa canker pathogens revealed by comparative genomics.</title>
        <authorList>
            <person name="Yin Z."/>
            <person name="Huang L."/>
        </authorList>
    </citation>
    <scope>NUCLEOTIDE SEQUENCE [LARGE SCALE GENOMIC DNA]</scope>
    <source>
        <strain evidence="1 2">YSFL</strain>
    </source>
</reference>
<comment type="caution">
    <text evidence="1">The sequence shown here is derived from an EMBL/GenBank/DDBJ whole genome shotgun (WGS) entry which is preliminary data.</text>
</comment>
<dbReference type="EMBL" id="LJZO01000010">
    <property type="protein sequence ID" value="ROV99770.1"/>
    <property type="molecule type" value="Genomic_DNA"/>
</dbReference>
<protein>
    <submittedName>
        <fullName evidence="1">Uncharacterized protein</fullName>
    </submittedName>
</protein>
<sequence>MMDRLTDKMKDIRNRLWSTTSNLSAALLPHKSNTSQAFKLGLRATGAFNNARDAVEGIQAEDLSGYGMVRSNDATTGGIDWDATLKSGTGDPLEKAAVLEPLMVNDYDTEMDIAESANAATRKSVKKVVTHAQVLGNVQQWPDKLYQFADSSVCL</sequence>
<name>A0A423W8U3_CYTCH</name>
<gene>
    <name evidence="1" type="ORF">VSDG_03098</name>
</gene>
<dbReference type="Proteomes" id="UP000284375">
    <property type="component" value="Unassembled WGS sequence"/>
</dbReference>
<organism evidence="1 2">
    <name type="scientific">Cytospora chrysosperma</name>
    <name type="common">Cytospora canker fungus</name>
    <name type="synonym">Sphaeria chrysosperma</name>
    <dbReference type="NCBI Taxonomy" id="252740"/>
    <lineage>
        <taxon>Eukaryota</taxon>
        <taxon>Fungi</taxon>
        <taxon>Dikarya</taxon>
        <taxon>Ascomycota</taxon>
        <taxon>Pezizomycotina</taxon>
        <taxon>Sordariomycetes</taxon>
        <taxon>Sordariomycetidae</taxon>
        <taxon>Diaporthales</taxon>
        <taxon>Cytosporaceae</taxon>
        <taxon>Cytospora</taxon>
    </lineage>
</organism>
<accession>A0A423W8U3</accession>
<dbReference type="AlphaFoldDB" id="A0A423W8U3"/>
<keyword evidence="2" id="KW-1185">Reference proteome</keyword>
<evidence type="ECO:0000313" key="1">
    <source>
        <dbReference type="EMBL" id="ROV99770.1"/>
    </source>
</evidence>
<evidence type="ECO:0000313" key="2">
    <source>
        <dbReference type="Proteomes" id="UP000284375"/>
    </source>
</evidence>
<proteinExistence type="predicted"/>